<name>A0ABQ6PPP0_9BACT</name>
<evidence type="ECO:0000313" key="2">
    <source>
        <dbReference type="Proteomes" id="UP001338309"/>
    </source>
</evidence>
<dbReference type="Proteomes" id="UP001338309">
    <property type="component" value="Unassembled WGS sequence"/>
</dbReference>
<keyword evidence="2" id="KW-1185">Reference proteome</keyword>
<sequence>MFLQRIPNPPLVHGIRIFRSSWLAKGAAICLPGLGVFLSKTIPLFAEKPIIQHEYGHYLDYLRGCEGDHKRFLGSRILGFYLKIGLPSLFNLTPGLRHLPWFRGDHRLFWTEIRANRLASAHFGKELAEGFEKRFPSKV</sequence>
<reference evidence="1 2" key="1">
    <citation type="submission" date="2023-08" db="EMBL/GenBank/DDBJ databases">
        <title>Draft genome sequence of Algoriphagus confluentis.</title>
        <authorList>
            <person name="Takatani N."/>
            <person name="Hosokawa M."/>
            <person name="Sawabe T."/>
        </authorList>
    </citation>
    <scope>NUCLEOTIDE SEQUENCE [LARGE SCALE GENOMIC DNA]</scope>
    <source>
        <strain evidence="1 2">NBRC 111222</strain>
    </source>
</reference>
<comment type="caution">
    <text evidence="1">The sequence shown here is derived from an EMBL/GenBank/DDBJ whole genome shotgun (WGS) entry which is preliminary data.</text>
</comment>
<dbReference type="RefSeq" id="WP_338224358.1">
    <property type="nucleotide sequence ID" value="NZ_BTPD01000006.1"/>
</dbReference>
<gene>
    <name evidence="1" type="ORF">Aconfl_22840</name>
</gene>
<dbReference type="EMBL" id="BTPD01000006">
    <property type="protein sequence ID" value="GMQ29641.1"/>
    <property type="molecule type" value="Genomic_DNA"/>
</dbReference>
<proteinExistence type="predicted"/>
<accession>A0ABQ6PPP0</accession>
<organism evidence="1 2">
    <name type="scientific">Algoriphagus confluentis</name>
    <dbReference type="NCBI Taxonomy" id="1697556"/>
    <lineage>
        <taxon>Bacteria</taxon>
        <taxon>Pseudomonadati</taxon>
        <taxon>Bacteroidota</taxon>
        <taxon>Cytophagia</taxon>
        <taxon>Cytophagales</taxon>
        <taxon>Cyclobacteriaceae</taxon>
        <taxon>Algoriphagus</taxon>
    </lineage>
</organism>
<protein>
    <submittedName>
        <fullName evidence="1">Uncharacterized protein</fullName>
    </submittedName>
</protein>
<evidence type="ECO:0000313" key="1">
    <source>
        <dbReference type="EMBL" id="GMQ29641.1"/>
    </source>
</evidence>